<name>A0ABT3HX87_9FLAO</name>
<accession>A0ABT3HX87</accession>
<dbReference type="Proteomes" id="UP001163731">
    <property type="component" value="Unassembled WGS sequence"/>
</dbReference>
<sequence>MKKIIFGILISAGIHYNAQTYTANFNIDNDNKDVRNIVEVWQSYLKTNSKEYWNTAETQNLKNFNILNIEGVINPSLMNWNFSNHILSINPVSEDTFIIKSIFEGENKSVFAITNVLAKKENGSYKLSNYLFDYTKNWKSHSTENITYFYRPDYTLNLEEVSQAEKFYSDLCKNFNLKPQKLTHFIARDCDHIYDILGYEYIFSKGTAKECGYFETDNNFIFGTEQAGASHFHEITHFINKFYPNAHSLLLTGISAYLSGEKAHFGKSLAYHTKRVNLHLEKNKEISLARPFDFYKLDENTNPQYVIGGLLCDLIIQRKGKSGLIEAFTETKTDDELLKFLKTKVLKKNEVLDDLLRKRIKEISDSNYFPNRLQYK</sequence>
<evidence type="ECO:0000313" key="1">
    <source>
        <dbReference type="EMBL" id="MCW3168389.1"/>
    </source>
</evidence>
<dbReference type="RefSeq" id="WP_264749604.1">
    <property type="nucleotide sequence ID" value="NZ_JAPDHW010000004.1"/>
</dbReference>
<proteinExistence type="predicted"/>
<keyword evidence="2" id="KW-1185">Reference proteome</keyword>
<organism evidence="1 2">
    <name type="scientific">Chryseobacterium kimseyorum</name>
    <dbReference type="NCBI Taxonomy" id="2984028"/>
    <lineage>
        <taxon>Bacteria</taxon>
        <taxon>Pseudomonadati</taxon>
        <taxon>Bacteroidota</taxon>
        <taxon>Flavobacteriia</taxon>
        <taxon>Flavobacteriales</taxon>
        <taxon>Weeksellaceae</taxon>
        <taxon>Chryseobacterium group</taxon>
        <taxon>Chryseobacterium</taxon>
    </lineage>
</organism>
<dbReference type="EMBL" id="JAPDHW010000004">
    <property type="protein sequence ID" value="MCW3168389.1"/>
    <property type="molecule type" value="Genomic_DNA"/>
</dbReference>
<evidence type="ECO:0000313" key="2">
    <source>
        <dbReference type="Proteomes" id="UP001163731"/>
    </source>
</evidence>
<comment type="caution">
    <text evidence="1">The sequence shown here is derived from an EMBL/GenBank/DDBJ whole genome shotgun (WGS) entry which is preliminary data.</text>
</comment>
<protein>
    <submittedName>
        <fullName evidence="1">Uncharacterized protein</fullName>
    </submittedName>
</protein>
<reference evidence="1" key="1">
    <citation type="submission" date="2022-10" db="EMBL/GenBank/DDBJ databases">
        <title>Chryseobacterium babae sp. nov. isolated from the gut of the beetle Oryctes rhinoceros, and Chryseobacterium kimseyorum sp. nov., isolated from a stick insect rearing cage.</title>
        <authorList>
            <person name="Shelomi M."/>
            <person name="Han C.-J."/>
            <person name="Chen W.-M."/>
            <person name="Chen H.-K."/>
            <person name="Liaw S.-J."/>
            <person name="Muhle E."/>
            <person name="Clermont D."/>
        </authorList>
    </citation>
    <scope>NUCLEOTIDE SEQUENCE</scope>
    <source>
        <strain evidence="1">09-1422</strain>
    </source>
</reference>
<gene>
    <name evidence="1" type="ORF">OMO38_07600</name>
</gene>